<sequence length="476" mass="52268">MPLQYFLSRLNNNLLQLDTMWTEILDFGLVILQTIIGNQYSSIVLSTIGAKGVPSAVLGAIGKVLSSPTAQKGLYYGLHYGVPTVVIWVGGVWVVGSCAMYGAPVAQVLVCPAVWGESHPLGPWCKAIRDGSSFFESGAIVASGLQVYGVNADQLLAGSKLIHMNFDKIPELLTESGSVLSNVVASMSGLVPHQHEVLTMTLGEYKNLTTHAVADVIPGLKSLESSIWETKRLTVTGFEKLDDLEDYTPSFPDRVSEIIWAETPTKDKAASDYLRAEVSRLSKRLAEKTLKLRGYHKSLEEDDKVLRLTSRSWVRLATTYLTKEQDILQPTAALALRHSNVEQDGVIVVTSNGGWFTSFSSAKLVDERHDSRIADFKQYHENAQGLTSMIAASDTFLKGFFARVDIVQEKLADGPHLPRPVNAHMRALNLAAQKNWVRAVDASLTELHDFTTSLKDITLLKDNTMVKDKPGARDKT</sequence>
<reference evidence="1" key="1">
    <citation type="journal article" date="2023" name="Mol. Phylogenet. Evol.">
        <title>Genome-scale phylogeny and comparative genomics of the fungal order Sordariales.</title>
        <authorList>
            <person name="Hensen N."/>
            <person name="Bonometti L."/>
            <person name="Westerberg I."/>
            <person name="Brannstrom I.O."/>
            <person name="Guillou S."/>
            <person name="Cros-Aarteil S."/>
            <person name="Calhoun S."/>
            <person name="Haridas S."/>
            <person name="Kuo A."/>
            <person name="Mondo S."/>
            <person name="Pangilinan J."/>
            <person name="Riley R."/>
            <person name="LaButti K."/>
            <person name="Andreopoulos B."/>
            <person name="Lipzen A."/>
            <person name="Chen C."/>
            <person name="Yan M."/>
            <person name="Daum C."/>
            <person name="Ng V."/>
            <person name="Clum A."/>
            <person name="Steindorff A."/>
            <person name="Ohm R.A."/>
            <person name="Martin F."/>
            <person name="Silar P."/>
            <person name="Natvig D.O."/>
            <person name="Lalanne C."/>
            <person name="Gautier V."/>
            <person name="Ament-Velasquez S.L."/>
            <person name="Kruys A."/>
            <person name="Hutchinson M.I."/>
            <person name="Powell A.J."/>
            <person name="Barry K."/>
            <person name="Miller A.N."/>
            <person name="Grigoriev I.V."/>
            <person name="Debuchy R."/>
            <person name="Gladieux P."/>
            <person name="Hiltunen Thoren M."/>
            <person name="Johannesson H."/>
        </authorList>
    </citation>
    <scope>NUCLEOTIDE SEQUENCE</scope>
    <source>
        <strain evidence="1">PSN309</strain>
    </source>
</reference>
<gene>
    <name evidence="1" type="ORF">QBC35DRAFT_540579</name>
</gene>
<keyword evidence="2" id="KW-1185">Reference proteome</keyword>
<name>A0AAN6WQ31_9PEZI</name>
<proteinExistence type="predicted"/>
<reference evidence="1" key="2">
    <citation type="submission" date="2023-05" db="EMBL/GenBank/DDBJ databases">
        <authorList>
            <consortium name="Lawrence Berkeley National Laboratory"/>
            <person name="Steindorff A."/>
            <person name="Hensen N."/>
            <person name="Bonometti L."/>
            <person name="Westerberg I."/>
            <person name="Brannstrom I.O."/>
            <person name="Guillou S."/>
            <person name="Cros-Aarteil S."/>
            <person name="Calhoun S."/>
            <person name="Haridas S."/>
            <person name="Kuo A."/>
            <person name="Mondo S."/>
            <person name="Pangilinan J."/>
            <person name="Riley R."/>
            <person name="Labutti K."/>
            <person name="Andreopoulos B."/>
            <person name="Lipzen A."/>
            <person name="Chen C."/>
            <person name="Yanf M."/>
            <person name="Daum C."/>
            <person name="Ng V."/>
            <person name="Clum A."/>
            <person name="Ohm R."/>
            <person name="Martin F."/>
            <person name="Silar P."/>
            <person name="Natvig D."/>
            <person name="Lalanne C."/>
            <person name="Gautier V."/>
            <person name="Ament-Velasquez S.L."/>
            <person name="Kruys A."/>
            <person name="Hutchinson M.I."/>
            <person name="Powell A.J."/>
            <person name="Barry K."/>
            <person name="Miller A.N."/>
            <person name="Grigoriev I.V."/>
            <person name="Debuchy R."/>
            <person name="Gladieux P."/>
            <person name="Thoren M.H."/>
            <person name="Johannesson H."/>
        </authorList>
    </citation>
    <scope>NUCLEOTIDE SEQUENCE</scope>
    <source>
        <strain evidence="1">PSN309</strain>
    </source>
</reference>
<protein>
    <submittedName>
        <fullName evidence="1">Uncharacterized protein</fullName>
    </submittedName>
</protein>
<accession>A0AAN6WQ31</accession>
<dbReference type="EMBL" id="MU864494">
    <property type="protein sequence ID" value="KAK4184322.1"/>
    <property type="molecule type" value="Genomic_DNA"/>
</dbReference>
<evidence type="ECO:0000313" key="2">
    <source>
        <dbReference type="Proteomes" id="UP001302126"/>
    </source>
</evidence>
<dbReference type="AlphaFoldDB" id="A0AAN6WQ31"/>
<evidence type="ECO:0000313" key="1">
    <source>
        <dbReference type="EMBL" id="KAK4184322.1"/>
    </source>
</evidence>
<organism evidence="1 2">
    <name type="scientific">Podospora australis</name>
    <dbReference type="NCBI Taxonomy" id="1536484"/>
    <lineage>
        <taxon>Eukaryota</taxon>
        <taxon>Fungi</taxon>
        <taxon>Dikarya</taxon>
        <taxon>Ascomycota</taxon>
        <taxon>Pezizomycotina</taxon>
        <taxon>Sordariomycetes</taxon>
        <taxon>Sordariomycetidae</taxon>
        <taxon>Sordariales</taxon>
        <taxon>Podosporaceae</taxon>
        <taxon>Podospora</taxon>
    </lineage>
</organism>
<dbReference type="Proteomes" id="UP001302126">
    <property type="component" value="Unassembled WGS sequence"/>
</dbReference>
<comment type="caution">
    <text evidence="1">The sequence shown here is derived from an EMBL/GenBank/DDBJ whole genome shotgun (WGS) entry which is preliminary data.</text>
</comment>